<sequence length="547" mass="61691">MSASPLLPSHENYSPYRPSSPSPSVASSVPSTPYSPNAIVIPMPEWATTVSPSRVGSFVNSAKSRSRQLFRSASSAATTKGWRVHSKIRFALEALLIIYVFTLLAKFRHYGVITKEHLFSLEIPLSKGTADDVLSNSVISEGYVPPHYLPLERAKVDGSRMNVLLVNTPDYHYEVFVPIVEAFKQIDNINITLVSSELGMSKWGLRNAVDIERGDLPIVDASSTPLDQIGFTPDFIFLTTCPEDMRVIGKSALNSMLSQGAHVVCIVHEAHLWDFHHVDQYAKEISYMRPWIRQDQWHFAALSRHVHTFIRSNFPRFLDIEGRDYRPLLFHPVFNFPVPNNRDFMSDEPFAVIPGKFEPERRNYDKIFTEYGQLKCDINLRLIGSGPIPQIASEMNPKIGFITNLNFFEYFEELGKGVAIIPTLGNEHYLKSQASSTVATSIIAGTPLIVTQTFLNAHSQIPLDAIWVQGDDETELEVLQRVGHLPATEWQRKKDSVLQLRNHLMAENIQRSARLLNIINDSKKPEKTLKVRPDVGEAEKSVPTFQN</sequence>
<comment type="caution">
    <text evidence="2">The sequence shown here is derived from an EMBL/GenBank/DDBJ whole genome shotgun (WGS) entry which is preliminary data.</text>
</comment>
<feature type="compositionally biased region" description="Basic and acidic residues" evidence="1">
    <location>
        <begin position="527"/>
        <end position="540"/>
    </location>
</feature>
<proteinExistence type="predicted"/>
<dbReference type="EMBL" id="JBBJBU010000002">
    <property type="protein sequence ID" value="KAK7206774.1"/>
    <property type="molecule type" value="Genomic_DNA"/>
</dbReference>
<organism evidence="2 3">
    <name type="scientific">Myxozyma melibiosi</name>
    <dbReference type="NCBI Taxonomy" id="54550"/>
    <lineage>
        <taxon>Eukaryota</taxon>
        <taxon>Fungi</taxon>
        <taxon>Dikarya</taxon>
        <taxon>Ascomycota</taxon>
        <taxon>Saccharomycotina</taxon>
        <taxon>Lipomycetes</taxon>
        <taxon>Lipomycetales</taxon>
        <taxon>Lipomycetaceae</taxon>
        <taxon>Myxozyma</taxon>
    </lineage>
</organism>
<reference evidence="2 3" key="1">
    <citation type="submission" date="2024-03" db="EMBL/GenBank/DDBJ databases">
        <title>Genome-scale model development and genomic sequencing of the oleaginous clade Lipomyces.</title>
        <authorList>
            <consortium name="Lawrence Berkeley National Laboratory"/>
            <person name="Czajka J.J."/>
            <person name="Han Y."/>
            <person name="Kim J."/>
            <person name="Mondo S.J."/>
            <person name="Hofstad B.A."/>
            <person name="Robles A."/>
            <person name="Haridas S."/>
            <person name="Riley R."/>
            <person name="LaButti K."/>
            <person name="Pangilinan J."/>
            <person name="Andreopoulos W."/>
            <person name="Lipzen A."/>
            <person name="Yan J."/>
            <person name="Wang M."/>
            <person name="Ng V."/>
            <person name="Grigoriev I.V."/>
            <person name="Spatafora J.W."/>
            <person name="Magnuson J.K."/>
            <person name="Baker S.E."/>
            <person name="Pomraning K.R."/>
        </authorList>
    </citation>
    <scope>NUCLEOTIDE SEQUENCE [LARGE SCALE GENOMIC DNA]</scope>
    <source>
        <strain evidence="2 3">Phaff 52-87</strain>
    </source>
</reference>
<evidence type="ECO:0000313" key="2">
    <source>
        <dbReference type="EMBL" id="KAK7206774.1"/>
    </source>
</evidence>
<dbReference type="GeneID" id="90034953"/>
<keyword evidence="3" id="KW-1185">Reference proteome</keyword>
<feature type="region of interest" description="Disordered" evidence="1">
    <location>
        <begin position="1"/>
        <end position="28"/>
    </location>
</feature>
<evidence type="ECO:0000256" key="1">
    <source>
        <dbReference type="SAM" id="MobiDB-lite"/>
    </source>
</evidence>
<accession>A0ABR1FAB0</accession>
<evidence type="ECO:0000313" key="3">
    <source>
        <dbReference type="Proteomes" id="UP001498771"/>
    </source>
</evidence>
<protein>
    <recommendedName>
        <fullName evidence="4">Glycosyltransferase family 1 protein</fullName>
    </recommendedName>
</protein>
<name>A0ABR1FAB0_9ASCO</name>
<dbReference type="Proteomes" id="UP001498771">
    <property type="component" value="Unassembled WGS sequence"/>
</dbReference>
<evidence type="ECO:0008006" key="4">
    <source>
        <dbReference type="Google" id="ProtNLM"/>
    </source>
</evidence>
<dbReference type="RefSeq" id="XP_064769807.1">
    <property type="nucleotide sequence ID" value="XM_064909441.1"/>
</dbReference>
<gene>
    <name evidence="2" type="ORF">BZA70DRAFT_113810</name>
</gene>
<feature type="compositionally biased region" description="Low complexity" evidence="1">
    <location>
        <begin position="13"/>
        <end position="28"/>
    </location>
</feature>
<feature type="region of interest" description="Disordered" evidence="1">
    <location>
        <begin position="527"/>
        <end position="547"/>
    </location>
</feature>